<dbReference type="Pfam" id="PF00431">
    <property type="entry name" value="CUB"/>
    <property type="match status" value="3"/>
</dbReference>
<comment type="caution">
    <text evidence="3">Lacks conserved residue(s) required for the propagation of feature annotation.</text>
</comment>
<dbReference type="PANTHER" id="PTHR24251">
    <property type="entry name" value="OVOCHYMASE-RELATED"/>
    <property type="match status" value="1"/>
</dbReference>
<dbReference type="InterPro" id="IPR000859">
    <property type="entry name" value="CUB_dom"/>
</dbReference>
<name>A0A8C0C1M9_9AVES</name>
<reference evidence="5" key="1">
    <citation type="submission" date="2025-08" db="UniProtKB">
        <authorList>
            <consortium name="Ensembl"/>
        </authorList>
    </citation>
    <scope>IDENTIFICATION</scope>
</reference>
<dbReference type="PANTHER" id="PTHR24251:SF37">
    <property type="entry name" value="CUB DOMAIN-CONTAINING PROTEIN"/>
    <property type="match status" value="1"/>
</dbReference>
<evidence type="ECO:0000313" key="6">
    <source>
        <dbReference type="Proteomes" id="UP000694555"/>
    </source>
</evidence>
<evidence type="ECO:0000256" key="2">
    <source>
        <dbReference type="ARBA" id="ARBA00023157"/>
    </source>
</evidence>
<dbReference type="InterPro" id="IPR035914">
    <property type="entry name" value="Sperma_CUB_dom_sf"/>
</dbReference>
<dbReference type="PROSITE" id="PS01180">
    <property type="entry name" value="CUB"/>
    <property type="match status" value="3"/>
</dbReference>
<keyword evidence="2" id="KW-1015">Disulfide bond</keyword>
<keyword evidence="6" id="KW-1185">Reference proteome</keyword>
<dbReference type="AlphaFoldDB" id="A0A8C0C1M9"/>
<organism evidence="5 6">
    <name type="scientific">Buteo japonicus</name>
    <dbReference type="NCBI Taxonomy" id="224669"/>
    <lineage>
        <taxon>Eukaryota</taxon>
        <taxon>Metazoa</taxon>
        <taxon>Chordata</taxon>
        <taxon>Craniata</taxon>
        <taxon>Vertebrata</taxon>
        <taxon>Euteleostomi</taxon>
        <taxon>Archelosauria</taxon>
        <taxon>Archosauria</taxon>
        <taxon>Dinosauria</taxon>
        <taxon>Saurischia</taxon>
        <taxon>Theropoda</taxon>
        <taxon>Coelurosauria</taxon>
        <taxon>Aves</taxon>
        <taxon>Neognathae</taxon>
        <taxon>Neoaves</taxon>
        <taxon>Telluraves</taxon>
        <taxon>Accipitrimorphae</taxon>
        <taxon>Accipitriformes</taxon>
        <taxon>Accipitridae</taxon>
        <taxon>Accipitrinae</taxon>
        <taxon>Buteo</taxon>
    </lineage>
</organism>
<dbReference type="SMART" id="SM00042">
    <property type="entry name" value="CUB"/>
    <property type="match status" value="3"/>
</dbReference>
<dbReference type="Ensembl" id="ENSBJAT00000026153.1">
    <property type="protein sequence ID" value="ENSBJAP00000025455.1"/>
    <property type="gene ID" value="ENSBJAG00000016217.1"/>
</dbReference>
<feature type="domain" description="CUB" evidence="4">
    <location>
        <begin position="125"/>
        <end position="186"/>
    </location>
</feature>
<keyword evidence="1" id="KW-0677">Repeat</keyword>
<proteinExistence type="predicted"/>
<dbReference type="Proteomes" id="UP000694555">
    <property type="component" value="Unplaced"/>
</dbReference>
<evidence type="ECO:0000256" key="1">
    <source>
        <dbReference type="ARBA" id="ARBA00022737"/>
    </source>
</evidence>
<feature type="domain" description="CUB" evidence="4">
    <location>
        <begin position="5"/>
        <end position="123"/>
    </location>
</feature>
<dbReference type="CDD" id="cd00041">
    <property type="entry name" value="CUB"/>
    <property type="match status" value="2"/>
</dbReference>
<dbReference type="Gene3D" id="2.60.120.290">
    <property type="entry name" value="Spermadhesin, CUB domain"/>
    <property type="match status" value="3"/>
</dbReference>
<dbReference type="SUPFAM" id="SSF49854">
    <property type="entry name" value="Spermadhesin, CUB domain"/>
    <property type="match status" value="3"/>
</dbReference>
<protein>
    <recommendedName>
        <fullName evidence="4">CUB domain-containing protein</fullName>
    </recommendedName>
</protein>
<reference evidence="5" key="2">
    <citation type="submission" date="2025-09" db="UniProtKB">
        <authorList>
            <consortium name="Ensembl"/>
        </authorList>
    </citation>
    <scope>IDENTIFICATION</scope>
</reference>
<accession>A0A8C0C1M9</accession>
<evidence type="ECO:0000256" key="3">
    <source>
        <dbReference type="PROSITE-ProRule" id="PRU00059"/>
    </source>
</evidence>
<evidence type="ECO:0000259" key="4">
    <source>
        <dbReference type="PROSITE" id="PS01180"/>
    </source>
</evidence>
<evidence type="ECO:0000313" key="5">
    <source>
        <dbReference type="Ensembl" id="ENSBJAP00000025455.1"/>
    </source>
</evidence>
<feature type="domain" description="CUB" evidence="4">
    <location>
        <begin position="218"/>
        <end position="330"/>
    </location>
</feature>
<sequence length="352" mass="39617">MSSAYARILLDDPQGKSRHGILESLNYPNNYPLNEHCNWTIQTTNGNTLNYSFRAFDLEDGTGCDRDFLKLYDGPDVQSNLIGTFCGQSLPLAGTTTGTSLHVVFYSDGLNTRSGFQMLWHVNGCGGELSGPSGSFHSPGYPNRYPSNRECIWYIHTAPGSSIQLTIQEFDIEYHANCSYDVLEVRALDLLLKNTQVTHFFLSLYRVLPVALHPPFSCGGIFQATSGEIHSGNYPQPYKNNTDCSWLIQVDYSHRVLLNFTDFDIENHPSCDSDNVAVFDGANNEAPLLRKLCGTQYPPTITSSKNLMYIRLRFDATTQHRGFSAHFTEGNFIIYINANLSYHQFVCIRHNF</sequence>
<dbReference type="FunFam" id="2.60.120.290:FF:000013">
    <property type="entry name" value="Membrane frizzled-related protein"/>
    <property type="match status" value="2"/>
</dbReference>